<reference evidence="1 2" key="1">
    <citation type="submission" date="2016-07" db="EMBL/GenBank/DDBJ databases">
        <title>Multi-omics approach to identify versatile polysaccharide utilization systems of a marine flavobacterium Gramella flava.</title>
        <authorList>
            <person name="Tang K."/>
        </authorList>
    </citation>
    <scope>NUCLEOTIDE SEQUENCE [LARGE SCALE GENOMIC DNA]</scope>
    <source>
        <strain evidence="1 2">JLT2011</strain>
    </source>
</reference>
<dbReference type="AlphaFoldDB" id="A0A1L7I3N2"/>
<evidence type="ECO:0000313" key="2">
    <source>
        <dbReference type="Proteomes" id="UP000186230"/>
    </source>
</evidence>
<name>A0A1L7I3N2_9FLAO</name>
<dbReference type="OrthoDB" id="676614at2"/>
<dbReference type="InterPro" id="IPR047690">
    <property type="entry name" value="IPExxxVDY_fam"/>
</dbReference>
<accession>A0A1L7I3N2</accession>
<sequence length="161" mass="18867">MQSHKMLLEVEDDFFNLIAIYSSLEGFKMAYFLNKYLDLKLQRERRDIDFNHGEIEAAYALYAHKDPSCPVIFHLVANKFKGEPKRILSSGSLFAEEEVRPQEVYLVPEYNKVDYFLKVSEEMQQKDFSRLLTKVSQIPQIQAAYAVDTENLKSKQNLIFE</sequence>
<proteinExistence type="predicted"/>
<protein>
    <submittedName>
        <fullName evidence="1">Uncharacterized protein</fullName>
    </submittedName>
</protein>
<keyword evidence="2" id="KW-1185">Reference proteome</keyword>
<dbReference type="EMBL" id="CP016359">
    <property type="protein sequence ID" value="APU68218.1"/>
    <property type="molecule type" value="Genomic_DNA"/>
</dbReference>
<dbReference type="STRING" id="1229726.GRFL_1494"/>
<dbReference type="KEGG" id="gfl:GRFL_1494"/>
<organism evidence="1 2">
    <name type="scientific">Christiangramia flava JLT2011</name>
    <dbReference type="NCBI Taxonomy" id="1229726"/>
    <lineage>
        <taxon>Bacteria</taxon>
        <taxon>Pseudomonadati</taxon>
        <taxon>Bacteroidota</taxon>
        <taxon>Flavobacteriia</taxon>
        <taxon>Flavobacteriales</taxon>
        <taxon>Flavobacteriaceae</taxon>
        <taxon>Christiangramia</taxon>
    </lineage>
</organism>
<gene>
    <name evidence="1" type="ORF">GRFL_1494</name>
</gene>
<dbReference type="NCBIfam" id="NF033205">
    <property type="entry name" value="IPExxxVDY"/>
    <property type="match status" value="1"/>
</dbReference>
<dbReference type="Proteomes" id="UP000186230">
    <property type="component" value="Chromosome"/>
</dbReference>
<evidence type="ECO:0000313" key="1">
    <source>
        <dbReference type="EMBL" id="APU68218.1"/>
    </source>
</evidence>